<evidence type="ECO:0000313" key="3">
    <source>
        <dbReference type="Proteomes" id="UP001295740"/>
    </source>
</evidence>
<dbReference type="EMBL" id="CAUWAG010000003">
    <property type="protein sequence ID" value="CAJ2500388.1"/>
    <property type="molecule type" value="Genomic_DNA"/>
</dbReference>
<evidence type="ECO:0000256" key="1">
    <source>
        <dbReference type="SAM" id="MobiDB-lite"/>
    </source>
</evidence>
<feature type="compositionally biased region" description="Polar residues" evidence="1">
    <location>
        <begin position="87"/>
        <end position="102"/>
    </location>
</feature>
<feature type="region of interest" description="Disordered" evidence="1">
    <location>
        <begin position="87"/>
        <end position="128"/>
    </location>
</feature>
<comment type="caution">
    <text evidence="2">The sequence shown here is derived from an EMBL/GenBank/DDBJ whole genome shotgun (WGS) entry which is preliminary data.</text>
</comment>
<accession>A0AAI8YDB0</accession>
<sequence length="128" mass="14147">MLIGRVGAVQMDMTTDSFSADSSRTAMRPGIAMGAAFYEFLACKKMGKEKLRMHFGNLARILWQIDHGSEYGFDKKFLPCFLAGTPTSGTSPHSDPLGQSEQKPIAKRNFNEMDEEVDLSAPSFHGRP</sequence>
<proteinExistence type="predicted"/>
<dbReference type="AlphaFoldDB" id="A0AAI8YDB0"/>
<dbReference type="Proteomes" id="UP001295740">
    <property type="component" value="Unassembled WGS sequence"/>
</dbReference>
<keyword evidence="3" id="KW-1185">Reference proteome</keyword>
<name>A0AAI8YDB0_9PEZI</name>
<organism evidence="2 3">
    <name type="scientific">Anthostomella pinea</name>
    <dbReference type="NCBI Taxonomy" id="933095"/>
    <lineage>
        <taxon>Eukaryota</taxon>
        <taxon>Fungi</taxon>
        <taxon>Dikarya</taxon>
        <taxon>Ascomycota</taxon>
        <taxon>Pezizomycotina</taxon>
        <taxon>Sordariomycetes</taxon>
        <taxon>Xylariomycetidae</taxon>
        <taxon>Xylariales</taxon>
        <taxon>Xylariaceae</taxon>
        <taxon>Anthostomella</taxon>
    </lineage>
</organism>
<reference evidence="2" key="1">
    <citation type="submission" date="2023-10" db="EMBL/GenBank/DDBJ databases">
        <authorList>
            <person name="Hackl T."/>
        </authorList>
    </citation>
    <scope>NUCLEOTIDE SEQUENCE</scope>
</reference>
<gene>
    <name evidence="2" type="ORF">KHLLAP_LOCUS856</name>
</gene>
<protein>
    <submittedName>
        <fullName evidence="2">Uu.00g032410.m01.CDS01</fullName>
    </submittedName>
</protein>
<evidence type="ECO:0000313" key="2">
    <source>
        <dbReference type="EMBL" id="CAJ2500388.1"/>
    </source>
</evidence>